<protein>
    <recommendedName>
        <fullName evidence="4">BED-type domain-containing protein</fullName>
    </recommendedName>
</protein>
<comment type="caution">
    <text evidence="2">The sequence shown here is derived from an EMBL/GenBank/DDBJ whole genome shotgun (WGS) entry which is preliminary data.</text>
</comment>
<accession>A0AAD5BE53</accession>
<feature type="compositionally biased region" description="Polar residues" evidence="1">
    <location>
        <begin position="228"/>
        <end position="245"/>
    </location>
</feature>
<feature type="compositionally biased region" description="Basic residues" evidence="1">
    <location>
        <begin position="140"/>
        <end position="156"/>
    </location>
</feature>
<feature type="compositionally biased region" description="Polar residues" evidence="1">
    <location>
        <begin position="18"/>
        <end position="36"/>
    </location>
</feature>
<organism evidence="2 3">
    <name type="scientific">Candida theae</name>
    <dbReference type="NCBI Taxonomy" id="1198502"/>
    <lineage>
        <taxon>Eukaryota</taxon>
        <taxon>Fungi</taxon>
        <taxon>Dikarya</taxon>
        <taxon>Ascomycota</taxon>
        <taxon>Saccharomycotina</taxon>
        <taxon>Pichiomycetes</taxon>
        <taxon>Debaryomycetaceae</taxon>
        <taxon>Candida/Lodderomyces clade</taxon>
        <taxon>Candida</taxon>
    </lineage>
</organism>
<evidence type="ECO:0000313" key="2">
    <source>
        <dbReference type="EMBL" id="KAI5957968.1"/>
    </source>
</evidence>
<evidence type="ECO:0000313" key="3">
    <source>
        <dbReference type="Proteomes" id="UP001204833"/>
    </source>
</evidence>
<feature type="region of interest" description="Disordered" evidence="1">
    <location>
        <begin position="129"/>
        <end position="156"/>
    </location>
</feature>
<dbReference type="EMBL" id="JAIHNG010000119">
    <property type="protein sequence ID" value="KAI5957968.1"/>
    <property type="molecule type" value="Genomic_DNA"/>
</dbReference>
<feature type="region of interest" description="Disordered" evidence="1">
    <location>
        <begin position="1"/>
        <end position="45"/>
    </location>
</feature>
<feature type="region of interest" description="Disordered" evidence="1">
    <location>
        <begin position="205"/>
        <end position="255"/>
    </location>
</feature>
<reference evidence="2 3" key="1">
    <citation type="journal article" date="2022" name="DNA Res.">
        <title>Genome analysis of five recently described species of the CUG-Ser clade uncovers Candida theae as a new hybrid lineage with pathogenic potential in the Candida parapsilosis species complex.</title>
        <authorList>
            <person name="Mixao V."/>
            <person name="Del Olmo V."/>
            <person name="Hegedusova E."/>
            <person name="Saus E."/>
            <person name="Pryszcz L."/>
            <person name="Cillingova A."/>
            <person name="Nosek J."/>
            <person name="Gabaldon T."/>
        </authorList>
    </citation>
    <scope>NUCLEOTIDE SEQUENCE [LARGE SCALE GENOMIC DNA]</scope>
    <source>
        <strain evidence="2 3">CBS 12239</strain>
    </source>
</reference>
<dbReference type="AlphaFoldDB" id="A0AAD5BE53"/>
<gene>
    <name evidence="2" type="ORF">KGF57_002776</name>
</gene>
<dbReference type="GeneID" id="76150835"/>
<keyword evidence="3" id="KW-1185">Reference proteome</keyword>
<evidence type="ECO:0000256" key="1">
    <source>
        <dbReference type="SAM" id="MobiDB-lite"/>
    </source>
</evidence>
<evidence type="ECO:0008006" key="4">
    <source>
        <dbReference type="Google" id="ProtNLM"/>
    </source>
</evidence>
<name>A0AAD5BE53_9ASCO</name>
<proteinExistence type="predicted"/>
<sequence>MDPLDALEENHYDAPNAPISNYNPTGTTQQSSSDSNAGLRRQPHMSQAHTFTYQRSPLETLSEETQSVPPLNETVTTISTNQVPFQMQPNTILSSQSYPEVVPVSNQNKASLVYPSTQFVQNTTGNAFHRLRPNMSHSPPKAKRKRKNRPGKKFGARKRSWVWSWFKQDAKNPNIAVCNTCLRAIVRVSSDKGSPKKLLEHLRTHGITAGTRNSPADRQTGDGDDQTRCSSTTQHFQPRSFTRQDPPSGESEAHVGQRMHLIRNDAYHTRAFHQHLLSFLIENKLPINIIRSRQFHQVVQDLRLEAIPDLQELLYLYDSFVQVSQFGPNTHFSTTAEESAAMALLSEALHRH</sequence>
<dbReference type="RefSeq" id="XP_051608603.1">
    <property type="nucleotide sequence ID" value="XM_051752124.1"/>
</dbReference>
<dbReference type="Proteomes" id="UP001204833">
    <property type="component" value="Unassembled WGS sequence"/>
</dbReference>